<evidence type="ECO:0000256" key="2">
    <source>
        <dbReference type="ARBA" id="ARBA00012438"/>
    </source>
</evidence>
<dbReference type="AlphaFoldDB" id="A0A806KMK2"/>
<feature type="domain" description="PAC" evidence="9">
    <location>
        <begin position="374"/>
        <end position="426"/>
    </location>
</feature>
<dbReference type="PRINTS" id="PR00344">
    <property type="entry name" value="BCTRLSENSOR"/>
</dbReference>
<feature type="transmembrane region" description="Helical" evidence="7">
    <location>
        <begin position="69"/>
        <end position="88"/>
    </location>
</feature>
<dbReference type="GO" id="GO:0004673">
    <property type="term" value="F:protein histidine kinase activity"/>
    <property type="evidence" value="ECO:0007669"/>
    <property type="project" value="UniProtKB-EC"/>
</dbReference>
<dbReference type="PANTHER" id="PTHR43395:SF10">
    <property type="entry name" value="CHEMOTAXIS PROTEIN CHEA"/>
    <property type="match status" value="1"/>
</dbReference>
<keyword evidence="7" id="KW-1133">Transmembrane helix</keyword>
<evidence type="ECO:0000256" key="3">
    <source>
        <dbReference type="ARBA" id="ARBA00022553"/>
    </source>
</evidence>
<dbReference type="SMART" id="SM00387">
    <property type="entry name" value="HATPase_c"/>
    <property type="match status" value="1"/>
</dbReference>
<dbReference type="SUPFAM" id="SSF55874">
    <property type="entry name" value="ATPase domain of HSP90 chaperone/DNA topoisomerase II/histidine kinase"/>
    <property type="match status" value="1"/>
</dbReference>
<dbReference type="InterPro" id="IPR003594">
    <property type="entry name" value="HATPase_dom"/>
</dbReference>
<comment type="catalytic activity">
    <reaction evidence="1">
        <text>ATP + protein L-histidine = ADP + protein N-phospho-L-histidine.</text>
        <dbReference type="EC" id="2.7.13.3"/>
    </reaction>
</comment>
<dbReference type="GO" id="GO:0000160">
    <property type="term" value="P:phosphorelay signal transduction system"/>
    <property type="evidence" value="ECO:0007669"/>
    <property type="project" value="InterPro"/>
</dbReference>
<keyword evidence="5 11" id="KW-0418">Kinase</keyword>
<dbReference type="EMBL" id="JQ844165">
    <property type="protein sequence ID" value="AGS51588.1"/>
    <property type="molecule type" value="Genomic_DNA"/>
</dbReference>
<dbReference type="InterPro" id="IPR008207">
    <property type="entry name" value="Sig_transdc_His_kin_Hpt_dom"/>
</dbReference>
<dbReference type="Pfam" id="PF02518">
    <property type="entry name" value="HATPase_c"/>
    <property type="match status" value="1"/>
</dbReference>
<dbReference type="PROSITE" id="PS50894">
    <property type="entry name" value="HPT"/>
    <property type="match status" value="1"/>
</dbReference>
<evidence type="ECO:0000256" key="4">
    <source>
        <dbReference type="ARBA" id="ARBA00022679"/>
    </source>
</evidence>
<accession>A0A806KMK2</accession>
<evidence type="ECO:0000256" key="6">
    <source>
        <dbReference type="PROSITE-ProRule" id="PRU00110"/>
    </source>
</evidence>
<feature type="domain" description="HPt" evidence="10">
    <location>
        <begin position="441"/>
        <end position="552"/>
    </location>
</feature>
<dbReference type="Gene3D" id="3.30.565.10">
    <property type="entry name" value="Histidine kinase-like ATPase, C-terminal domain"/>
    <property type="match status" value="1"/>
</dbReference>
<feature type="transmembrane region" description="Helical" evidence="7">
    <location>
        <begin position="44"/>
        <end position="62"/>
    </location>
</feature>
<dbReference type="InterPro" id="IPR051315">
    <property type="entry name" value="Bact_Chemotaxis_CheA"/>
</dbReference>
<proteinExistence type="predicted"/>
<keyword evidence="7" id="KW-0812">Transmembrane</keyword>
<feature type="modified residue" description="Phosphohistidine" evidence="6">
    <location>
        <position position="486"/>
    </location>
</feature>
<organism evidence="11">
    <name type="scientific">uncultured bacterium contig00010</name>
    <dbReference type="NCBI Taxonomy" id="1181502"/>
    <lineage>
        <taxon>Bacteria</taxon>
        <taxon>environmental samples</taxon>
    </lineage>
</organism>
<feature type="transmembrane region" description="Helical" evidence="7">
    <location>
        <begin position="12"/>
        <end position="32"/>
    </location>
</feature>
<sequence length="762" mass="86395">MAKKKIKPIRSLRTANVVAILAVLFLGASFIFETFIYKPVNNGLAGFFILGFFAVIISIIRNTINLYKLAFNVPFVLQIYYSILMLLGGWHSPHYFIVCLALTGLSCIYFSFNRTVAYIIFQHLFILFLMFALKSPVAGVGAQSIALITNWAILFFGGLILLVVTRYATVVLDRSLENQTSFRNLLATTENIVAMINERNEIVYASKTLANLGSVEDSSLIQGRPIIDLFPGRSLKVYAGKMLKEKADYKEDWEFSLNGQKRYFKTLAHSLSDGSGGTLISMYDMTHLAERDEIAAMKDSMKIGLFFMDRNCIIQDHYSRYLEEMLVEPNLFGRLFTDIIADSVNPSELEAIKDYFGMILDRTYDQEMLDDINPLTELHYVNSRTGDRKVFQCAFSTVERDKGEVFLLVTVYDITERVELQKRLEEEQARRQEEMQAVFELIQVEPDVFSDFMEDLEHEFSTIEGIQKDADISTREALVKIYQSVHAMKSNSVILGLNIYGNKLHDLESKIKDMREAENVPFSEMLNLAMDIEKISQEREGFKDIINKLQSYTGGTSGSSSGGRQNVKVLVDSLAKATSRAAEDMEKQILFESSDIDPEAIEKGPRRVMKEILLQLVRNSCVHGIELPEERKTKGKKERGIIRLSIKVSEDKQHIHIKLSDDGKGLDYKKIAERAIKNKLIKKEDANSKDMLMKVIFSPGFSTAEKEGVHGGRGIGLNLVRDRIKEVNGTIKLRSETDKGIVFFVSIPLAKNQKQPEKEAEE</sequence>
<feature type="transmembrane region" description="Helical" evidence="7">
    <location>
        <begin position="151"/>
        <end position="172"/>
    </location>
</feature>
<dbReference type="PROSITE" id="PS50109">
    <property type="entry name" value="HIS_KIN"/>
    <property type="match status" value="1"/>
</dbReference>
<feature type="domain" description="Histidine kinase" evidence="8">
    <location>
        <begin position="613"/>
        <end position="751"/>
    </location>
</feature>
<name>A0A806KMK2_9BACT</name>
<evidence type="ECO:0000259" key="9">
    <source>
        <dbReference type="PROSITE" id="PS50113"/>
    </source>
</evidence>
<dbReference type="EC" id="2.7.13.3" evidence="2"/>
<evidence type="ECO:0000256" key="1">
    <source>
        <dbReference type="ARBA" id="ARBA00000085"/>
    </source>
</evidence>
<feature type="transmembrane region" description="Helical" evidence="7">
    <location>
        <begin position="124"/>
        <end position="145"/>
    </location>
</feature>
<dbReference type="InterPro" id="IPR036890">
    <property type="entry name" value="HATPase_C_sf"/>
</dbReference>
<dbReference type="PROSITE" id="PS50113">
    <property type="entry name" value="PAC"/>
    <property type="match status" value="1"/>
</dbReference>
<dbReference type="Gene3D" id="3.30.450.20">
    <property type="entry name" value="PAS domain"/>
    <property type="match status" value="1"/>
</dbReference>
<dbReference type="InterPro" id="IPR000700">
    <property type="entry name" value="PAS-assoc_C"/>
</dbReference>
<evidence type="ECO:0000313" key="11">
    <source>
        <dbReference type="EMBL" id="AGS51588.1"/>
    </source>
</evidence>
<evidence type="ECO:0000256" key="7">
    <source>
        <dbReference type="SAM" id="Phobius"/>
    </source>
</evidence>
<keyword evidence="7" id="KW-0472">Membrane</keyword>
<dbReference type="FunFam" id="3.30.565.10:FF:000016">
    <property type="entry name" value="Chemotaxis protein CheA, putative"/>
    <property type="match status" value="1"/>
</dbReference>
<protein>
    <recommendedName>
        <fullName evidence="2">histidine kinase</fullName>
        <ecNumber evidence="2">2.7.13.3</ecNumber>
    </recommendedName>
</protein>
<keyword evidence="3 6" id="KW-0597">Phosphoprotein</keyword>
<dbReference type="InterPro" id="IPR005467">
    <property type="entry name" value="His_kinase_dom"/>
</dbReference>
<dbReference type="InterPro" id="IPR004358">
    <property type="entry name" value="Sig_transdc_His_kin-like_C"/>
</dbReference>
<evidence type="ECO:0000259" key="8">
    <source>
        <dbReference type="PROSITE" id="PS50109"/>
    </source>
</evidence>
<evidence type="ECO:0000259" key="10">
    <source>
        <dbReference type="PROSITE" id="PS50894"/>
    </source>
</evidence>
<dbReference type="PANTHER" id="PTHR43395">
    <property type="entry name" value="SENSOR HISTIDINE KINASE CHEA"/>
    <property type="match status" value="1"/>
</dbReference>
<evidence type="ECO:0000256" key="5">
    <source>
        <dbReference type="ARBA" id="ARBA00022777"/>
    </source>
</evidence>
<keyword evidence="4 11" id="KW-0808">Transferase</keyword>
<reference evidence="11" key="1">
    <citation type="submission" date="2012-03" db="EMBL/GenBank/DDBJ databases">
        <title>Functional metagenomics reveals considerable lignocellulase gene clusters in the gut microbiome of a wood-feeding higher termite.</title>
        <authorList>
            <person name="Liu N."/>
        </authorList>
    </citation>
    <scope>NUCLEOTIDE SEQUENCE</scope>
</reference>